<dbReference type="EvolutionaryTrace" id="Q9ALN7"/>
<keyword evidence="3 7" id="KW-0808">Transferase</keyword>
<dbReference type="SUPFAM" id="SSF53756">
    <property type="entry name" value="UDP-Glycosyltransferase/glycogen phosphorylase"/>
    <property type="match status" value="1"/>
</dbReference>
<reference evidence="8" key="2">
    <citation type="submission" date="2013-06" db="PDB data bank">
        <title>SpnP; Structural Insights into the Activation of GT-1 Glycosyltransferases by Helper Proteins.</title>
        <authorList>
            <person name="Isiorho E.A."/>
            <person name="Jeon B.-S."/>
            <person name="Liu H.-W."/>
            <person name="Keatinge-Clay A.K."/>
        </authorList>
    </citation>
    <scope>X-RAY CRYSTALLOGRAPHY (2.50 ANGSTROMS) OF 17-455</scope>
</reference>
<dbReference type="AlphaFoldDB" id="Q9ALN7"/>
<feature type="binding site" evidence="9">
    <location>
        <position position="349"/>
    </location>
    <ligand>
        <name>dTDP</name>
        <dbReference type="ChEBI" id="CHEBI:58369"/>
        <label>1</label>
    </ligand>
</feature>
<feature type="binding site" evidence="9">
    <location>
        <position position="347"/>
    </location>
    <ligand>
        <name>dTDP</name>
        <dbReference type="ChEBI" id="CHEBI:58369"/>
        <label>2</label>
    </ligand>
</feature>
<dbReference type="PDBsum" id="4LEI"/>
<feature type="binding site" evidence="9">
    <location>
        <position position="352"/>
    </location>
    <ligand>
        <name>dTDP</name>
        <dbReference type="ChEBI" id="CHEBI:58369"/>
        <label>1</label>
    </ligand>
</feature>
<evidence type="ECO:0007829" key="9">
    <source>
        <dbReference type="PDB" id="4LEI"/>
    </source>
</evidence>
<feature type="binding site" evidence="9">
    <location>
        <position position="332"/>
    </location>
    <ligand>
        <name>dTDP</name>
        <dbReference type="ChEBI" id="CHEBI:58369"/>
        <label>1</label>
    </ligand>
</feature>
<dbReference type="InterPro" id="IPR010610">
    <property type="entry name" value="EryCIII-like_C"/>
</dbReference>
<proteinExistence type="evidence at protein level"/>
<organism evidence="7">
    <name type="scientific">Saccharopolyspora spinosa</name>
    <dbReference type="NCBI Taxonomy" id="60894"/>
    <lineage>
        <taxon>Bacteria</taxon>
        <taxon>Bacillati</taxon>
        <taxon>Actinomycetota</taxon>
        <taxon>Actinomycetes</taxon>
        <taxon>Pseudonocardiales</taxon>
        <taxon>Pseudonocardiaceae</taxon>
        <taxon>Saccharopolyspora</taxon>
    </lineage>
</organism>
<dbReference type="CAZy" id="GT1">
    <property type="family name" value="Glycosyltransferase Family 1"/>
</dbReference>
<evidence type="ECO:0000259" key="5">
    <source>
        <dbReference type="Pfam" id="PF06722"/>
    </source>
</evidence>
<feature type="binding site" evidence="9">
    <location>
        <position position="334"/>
    </location>
    <ligand>
        <name>dTDP</name>
        <dbReference type="ChEBI" id="CHEBI:58369"/>
        <label>2</label>
    </ligand>
</feature>
<reference evidence="9" key="3">
    <citation type="journal article" date="2014" name="Biochemistry">
        <title>Structural studies of the spinosyn forosaminyltransferase, SpnP.</title>
        <authorList>
            <person name="Isiorho E.A."/>
            <person name="Jeon B.S."/>
            <person name="Kim N.H."/>
            <person name="Liu H.W."/>
            <person name="Keatinge-Clay A.T."/>
        </authorList>
    </citation>
    <scope>X-RAY CRYSTALLOGRAPHY (3.15 ANGSTROMS) OF 17-455 IN COMPLEX WITH DTDP</scope>
</reference>
<dbReference type="InterPro" id="IPR002213">
    <property type="entry name" value="UDP_glucos_trans"/>
</dbReference>
<dbReference type="BioCyc" id="MetaCyc:MONOMER-17606"/>
<name>Q9ALN7_SACSN</name>
<feature type="binding site" evidence="9">
    <location>
        <position position="28"/>
    </location>
    <ligand>
        <name>dTDP</name>
        <dbReference type="ChEBI" id="CHEBI:58369"/>
        <label>2</label>
    </ligand>
</feature>
<dbReference type="SMR" id="Q9ALN7"/>
<evidence type="ECO:0000256" key="2">
    <source>
        <dbReference type="ARBA" id="ARBA00022676"/>
    </source>
</evidence>
<feature type="binding site" evidence="9">
    <location>
        <position position="268"/>
    </location>
    <ligand>
        <name>dTDP</name>
        <dbReference type="ChEBI" id="CHEBI:58369"/>
        <label>1</label>
    </ligand>
</feature>
<dbReference type="PDB" id="4LDP">
    <property type="method" value="X-ray"/>
    <property type="resolution" value="2.50 A"/>
    <property type="chains" value="A/B=17-455"/>
</dbReference>
<evidence type="ECO:0007829" key="8">
    <source>
        <dbReference type="PDB" id="4LDP"/>
    </source>
</evidence>
<sequence>MILGMLPGCSIAIGEFMRVLFTPLPASSHFFNLVPLAWALRAAGHEVRVAICPNMVSMVTGAGLTAVPVGDELDLISLAAKNELVLGSGVSFDEKGRHPELFDELLSINSGRDTDAVEQLHLVDDRSLDDLMGFAEKWQPDLVVWDAMVCSGPVVARALGARHVRMLVALDVSGWLRSGFLEYQESKPPEQRVDPLGTWLGAKLAKFGATFDEEIVTGQATIDPIPSWMRLPVDLDYISMRFVPYNGPAVLPEWLRERPTKPRVCITRGLTKRRLSRVTEQYGEQSDQEQAMVERLLRGAARLDVEVIATLSDDEVREMGELPSNVRVHEYVPLNELLESCSVIIHHGSTTTQETATVNGVPQLILPGTFWDESRRAELLADRGAGLVLDPATFTEDDVRGQLARLLDEPSFAANAALIRREIEESPSPHDIVPRLEKLVAERENRRTGQSDGHP</sequence>
<dbReference type="Pfam" id="PF21036">
    <property type="entry name" value="EryCIII-like_N"/>
    <property type="match status" value="1"/>
</dbReference>
<dbReference type="GO" id="GO:0008194">
    <property type="term" value="F:UDP-glycosyltransferase activity"/>
    <property type="evidence" value="ECO:0007669"/>
    <property type="project" value="InterPro"/>
</dbReference>
<feature type="binding site" evidence="9">
    <location>
        <position position="331"/>
    </location>
    <ligand>
        <name>dTDP</name>
        <dbReference type="ChEBI" id="CHEBI:58369"/>
        <label>2</label>
    </ligand>
</feature>
<dbReference type="Gene3D" id="3.40.50.2000">
    <property type="entry name" value="Glycogen Phosphorylase B"/>
    <property type="match status" value="2"/>
</dbReference>
<accession>Q9ALN7</accession>
<evidence type="ECO:0000259" key="6">
    <source>
        <dbReference type="Pfam" id="PF21036"/>
    </source>
</evidence>
<feature type="binding site" evidence="9">
    <location>
        <position position="271"/>
    </location>
    <ligand>
        <name>dTDP</name>
        <dbReference type="ChEBI" id="CHEBI:58369"/>
        <label>2</label>
    </ligand>
</feature>
<evidence type="ECO:0000313" key="7">
    <source>
        <dbReference type="EMBL" id="AAG23277.1"/>
    </source>
</evidence>
<dbReference type="FunFam" id="3.40.50.2000:FF:000072">
    <property type="entry name" value="Glycosyl transferase"/>
    <property type="match status" value="1"/>
</dbReference>
<dbReference type="InterPro" id="IPR030953">
    <property type="entry name" value="Glycosyl_450act"/>
</dbReference>
<feature type="binding site" evidence="9">
    <location>
        <position position="271"/>
    </location>
    <ligand>
        <name>dTDP</name>
        <dbReference type="ChEBI" id="CHEBI:58369"/>
        <label>1</label>
    </ligand>
</feature>
<feature type="binding site" evidence="9">
    <location>
        <position position="351"/>
    </location>
    <ligand>
        <name>dTDP</name>
        <dbReference type="ChEBI" id="CHEBI:58369"/>
        <label>1</label>
    </ligand>
</feature>
<reference evidence="7" key="1">
    <citation type="journal article" date="2001" name="Chem. Biol.">
        <title>Cloning and analysis of the spinosad biosynthetic gene cluster of Saccharopolyspora spinosa.</title>
        <authorList>
            <person name="Waldron C."/>
            <person name="Matsushima P."/>
            <person name="Rosteck P.R.Jr."/>
            <person name="Broughton M.C."/>
            <person name="Turner J."/>
            <person name="Madduri K."/>
            <person name="Crawford K.P."/>
            <person name="Merlo D.J."/>
            <person name="Baltz R.H."/>
        </authorList>
    </citation>
    <scope>NUCLEOTIDE SEQUENCE</scope>
</reference>
<feature type="binding site" evidence="9">
    <location>
        <position position="352"/>
    </location>
    <ligand>
        <name>dTDP</name>
        <dbReference type="ChEBI" id="CHEBI:58369"/>
        <label>2</label>
    </ligand>
</feature>
<gene>
    <name evidence="7" type="primary">spnP</name>
</gene>
<evidence type="ECO:0000256" key="3">
    <source>
        <dbReference type="ARBA" id="ARBA00022679"/>
    </source>
</evidence>
<dbReference type="PANTHER" id="PTHR48050:SF13">
    <property type="entry name" value="STEROL 3-BETA-GLUCOSYLTRANSFERASE UGT80A2"/>
    <property type="match status" value="1"/>
</dbReference>
<keyword evidence="8 9" id="KW-0002">3D-structure</keyword>
<feature type="binding site" evidence="9">
    <location>
        <position position="349"/>
    </location>
    <ligand>
        <name>dTDP</name>
        <dbReference type="ChEBI" id="CHEBI:58369"/>
        <label>2</label>
    </ligand>
</feature>
<dbReference type="GO" id="GO:0016758">
    <property type="term" value="F:hexosyltransferase activity"/>
    <property type="evidence" value="ECO:0007669"/>
    <property type="project" value="UniProtKB-ARBA"/>
</dbReference>
<feature type="binding site" evidence="9">
    <location>
        <position position="351"/>
    </location>
    <ligand>
        <name>dTDP</name>
        <dbReference type="ChEBI" id="CHEBI:58369"/>
        <label>2</label>
    </ligand>
</feature>
<dbReference type="Pfam" id="PF06722">
    <property type="entry name" value="EryCIII-like_C"/>
    <property type="match status" value="1"/>
</dbReference>
<dbReference type="CDD" id="cd03784">
    <property type="entry name" value="GT1_Gtf-like"/>
    <property type="match status" value="1"/>
</dbReference>
<feature type="domain" description="Erythromycin biosynthesis protein CIII-like C-terminal" evidence="5">
    <location>
        <begin position="295"/>
        <end position="439"/>
    </location>
</feature>
<feature type="binding site" evidence="9">
    <location>
        <position position="272"/>
    </location>
    <ligand>
        <name>dTDP</name>
        <dbReference type="ChEBI" id="CHEBI:58369"/>
        <label>1</label>
    </ligand>
</feature>
<feature type="binding site" evidence="9">
    <location>
        <position position="332"/>
    </location>
    <ligand>
        <name>dTDP</name>
        <dbReference type="ChEBI" id="CHEBI:58369"/>
        <label>2</label>
    </ligand>
</feature>
<dbReference type="GO" id="GO:0017000">
    <property type="term" value="P:antibiotic biosynthetic process"/>
    <property type="evidence" value="ECO:0007669"/>
    <property type="project" value="UniProtKB-KW"/>
</dbReference>
<feature type="binding site" evidence="9">
    <location>
        <position position="246"/>
    </location>
    <ligand>
        <name>dTDP</name>
        <dbReference type="ChEBI" id="CHEBI:58369"/>
        <label>2</label>
    </ligand>
</feature>
<feature type="binding site" evidence="9">
    <location>
        <position position="28"/>
    </location>
    <ligand>
        <name>dTDP</name>
        <dbReference type="ChEBI" id="CHEBI:58369"/>
        <label>1</label>
    </ligand>
</feature>
<dbReference type="EMBL" id="AY007564">
    <property type="protein sequence ID" value="AAG23277.1"/>
    <property type="molecule type" value="Genomic_DNA"/>
</dbReference>
<feature type="domain" description="Erythromycin biosynthesis protein CIII-like N-terminal" evidence="6">
    <location>
        <begin position="38"/>
        <end position="269"/>
    </location>
</feature>
<dbReference type="PDB" id="4LEI">
    <property type="method" value="X-ray"/>
    <property type="resolution" value="3.15 A"/>
    <property type="chains" value="A/B=17-455"/>
</dbReference>
<comment type="similarity">
    <text evidence="1">Belongs to the glycosyltransferase 28 family.</text>
</comment>
<dbReference type="InterPro" id="IPR048284">
    <property type="entry name" value="EryCIII-like_N"/>
</dbReference>
<dbReference type="PANTHER" id="PTHR48050">
    <property type="entry name" value="STEROL 3-BETA-GLUCOSYLTRANSFERASE"/>
    <property type="match status" value="1"/>
</dbReference>
<dbReference type="PDBsum" id="4LDP"/>
<dbReference type="InterPro" id="IPR050426">
    <property type="entry name" value="Glycosyltransferase_28"/>
</dbReference>
<dbReference type="NCBIfam" id="TIGR04516">
    <property type="entry name" value="glycosyl_450act"/>
    <property type="match status" value="1"/>
</dbReference>
<keyword evidence="4" id="KW-0045">Antibiotic biosynthesis</keyword>
<feature type="binding site" evidence="9">
    <location>
        <position position="246"/>
    </location>
    <ligand>
        <name>dTDP</name>
        <dbReference type="ChEBI" id="CHEBI:58369"/>
        <label>1</label>
    </ligand>
</feature>
<protein>
    <submittedName>
        <fullName evidence="7">Probable NDP-forosamyltransferase</fullName>
    </submittedName>
</protein>
<evidence type="ECO:0000256" key="1">
    <source>
        <dbReference type="ARBA" id="ARBA00006962"/>
    </source>
</evidence>
<evidence type="ECO:0000256" key="4">
    <source>
        <dbReference type="ARBA" id="ARBA00023194"/>
    </source>
</evidence>
<keyword evidence="2" id="KW-0328">Glycosyltransferase</keyword>
<feature type="binding site" evidence="9">
    <location>
        <position position="334"/>
    </location>
    <ligand>
        <name>dTDP</name>
        <dbReference type="ChEBI" id="CHEBI:58369"/>
        <label>1</label>
    </ligand>
</feature>